<keyword evidence="4" id="KW-1185">Reference proteome</keyword>
<keyword evidence="2" id="KW-0472">Membrane</keyword>
<feature type="transmembrane region" description="Helical" evidence="2">
    <location>
        <begin position="40"/>
        <end position="63"/>
    </location>
</feature>
<feature type="region of interest" description="Disordered" evidence="1">
    <location>
        <begin position="81"/>
        <end position="103"/>
    </location>
</feature>
<gene>
    <name evidence="3" type="ORF">V3391_02685</name>
</gene>
<protein>
    <recommendedName>
        <fullName evidence="5">DUF1049 domain-containing protein</fullName>
    </recommendedName>
</protein>
<feature type="transmembrane region" description="Helical" evidence="2">
    <location>
        <begin position="7"/>
        <end position="28"/>
    </location>
</feature>
<name>A0ABU7WAZ0_9GAMM</name>
<evidence type="ECO:0000313" key="3">
    <source>
        <dbReference type="EMBL" id="MEF3081119.1"/>
    </source>
</evidence>
<evidence type="ECO:0000256" key="2">
    <source>
        <dbReference type="SAM" id="Phobius"/>
    </source>
</evidence>
<keyword evidence="2" id="KW-0812">Transmembrane</keyword>
<accession>A0ABU7WAZ0</accession>
<evidence type="ECO:0000256" key="1">
    <source>
        <dbReference type="SAM" id="MobiDB-lite"/>
    </source>
</evidence>
<organism evidence="3 4">
    <name type="scientific">Luteimonas flava</name>
    <dbReference type="NCBI Taxonomy" id="3115822"/>
    <lineage>
        <taxon>Bacteria</taxon>
        <taxon>Pseudomonadati</taxon>
        <taxon>Pseudomonadota</taxon>
        <taxon>Gammaproteobacteria</taxon>
        <taxon>Lysobacterales</taxon>
        <taxon>Lysobacteraceae</taxon>
        <taxon>Luteimonas</taxon>
    </lineage>
</organism>
<comment type="caution">
    <text evidence="3">The sequence shown here is derived from an EMBL/GenBank/DDBJ whole genome shotgun (WGS) entry which is preliminary data.</text>
</comment>
<proteinExistence type="predicted"/>
<reference evidence="3 4" key="1">
    <citation type="submission" date="2024-01" db="EMBL/GenBank/DDBJ databases">
        <title>Novel species of the genus Luteimonas isolated from rivers.</title>
        <authorList>
            <person name="Lu H."/>
        </authorList>
    </citation>
    <scope>NUCLEOTIDE SEQUENCE [LARGE SCALE GENOMIC DNA]</scope>
    <source>
        <strain evidence="3 4">SMYT11W</strain>
    </source>
</reference>
<dbReference type="EMBL" id="JAZHBM010000001">
    <property type="protein sequence ID" value="MEF3081119.1"/>
    <property type="molecule type" value="Genomic_DNA"/>
</dbReference>
<evidence type="ECO:0008006" key="5">
    <source>
        <dbReference type="Google" id="ProtNLM"/>
    </source>
</evidence>
<sequence>MISPRTIWRVLVLPTYILITGAVFALALRNTAGSILSPLAGLAPWVVVLAAALALLSILGAVLRWRRRLSAVRRVRAARVRPPAPDWEDRDATAGVAHHASQS</sequence>
<dbReference type="Proteomes" id="UP001358324">
    <property type="component" value="Unassembled WGS sequence"/>
</dbReference>
<evidence type="ECO:0000313" key="4">
    <source>
        <dbReference type="Proteomes" id="UP001358324"/>
    </source>
</evidence>
<keyword evidence="2" id="KW-1133">Transmembrane helix</keyword>
<dbReference type="RefSeq" id="WP_332076868.1">
    <property type="nucleotide sequence ID" value="NZ_JAZHBM010000001.1"/>
</dbReference>